<feature type="binding site" evidence="13 14">
    <location>
        <position position="114"/>
    </location>
    <ligand>
        <name>ATP</name>
        <dbReference type="ChEBI" id="CHEBI:30616"/>
    </ligand>
</feature>
<dbReference type="Proteomes" id="UP000242015">
    <property type="component" value="Unassembled WGS sequence"/>
</dbReference>
<evidence type="ECO:0000256" key="1">
    <source>
        <dbReference type="ARBA" id="ARBA00001946"/>
    </source>
</evidence>
<evidence type="ECO:0000256" key="11">
    <source>
        <dbReference type="ARBA" id="ARBA00022842"/>
    </source>
</evidence>
<comment type="caution">
    <text evidence="18">The sequence shown here is derived from an EMBL/GenBank/DDBJ whole genome shotgun (WGS) entry which is preliminary data.</text>
</comment>
<dbReference type="CDD" id="cd04413">
    <property type="entry name" value="NDPk_I"/>
    <property type="match status" value="1"/>
</dbReference>
<accession>A0A2R6CEV3</accession>
<evidence type="ECO:0000256" key="6">
    <source>
        <dbReference type="ARBA" id="ARBA00022679"/>
    </source>
</evidence>
<dbReference type="GO" id="GO:0006183">
    <property type="term" value="P:GTP biosynthetic process"/>
    <property type="evidence" value="ECO:0007669"/>
    <property type="project" value="UniProtKB-UniRule"/>
</dbReference>
<comment type="catalytic activity">
    <reaction evidence="13">
        <text>a ribonucleoside 5'-diphosphate + ATP = a ribonucleoside 5'-triphosphate + ADP</text>
        <dbReference type="Rhea" id="RHEA:18113"/>
        <dbReference type="ChEBI" id="CHEBI:30616"/>
        <dbReference type="ChEBI" id="CHEBI:57930"/>
        <dbReference type="ChEBI" id="CHEBI:61557"/>
        <dbReference type="ChEBI" id="CHEBI:456216"/>
        <dbReference type="EC" id="2.7.4.6"/>
    </reaction>
</comment>
<dbReference type="SUPFAM" id="SSF54919">
    <property type="entry name" value="Nucleoside diphosphate kinase, NDK"/>
    <property type="match status" value="1"/>
</dbReference>
<dbReference type="GO" id="GO:0046872">
    <property type="term" value="F:metal ion binding"/>
    <property type="evidence" value="ECO:0007669"/>
    <property type="project" value="UniProtKB-KW"/>
</dbReference>
<dbReference type="GO" id="GO:0004550">
    <property type="term" value="F:nucleoside diphosphate kinase activity"/>
    <property type="evidence" value="ECO:0007669"/>
    <property type="project" value="UniProtKB-UniRule"/>
</dbReference>
<organism evidence="18 19">
    <name type="scientific">Candidatus Marsarchaeota G2 archaeon BE_D</name>
    <dbReference type="NCBI Taxonomy" id="1978158"/>
    <lineage>
        <taxon>Archaea</taxon>
        <taxon>Candidatus Marsarchaeota</taxon>
        <taxon>Candidatus Marsarchaeota group 2</taxon>
    </lineage>
</organism>
<dbReference type="Pfam" id="PF00334">
    <property type="entry name" value="NDK"/>
    <property type="match status" value="1"/>
</dbReference>
<evidence type="ECO:0000256" key="2">
    <source>
        <dbReference type="ARBA" id="ARBA00008142"/>
    </source>
</evidence>
<evidence type="ECO:0000256" key="12">
    <source>
        <dbReference type="ARBA" id="ARBA00023080"/>
    </source>
</evidence>
<dbReference type="AlphaFoldDB" id="A0A2R6CEV3"/>
<feature type="binding site" evidence="13 14">
    <location>
        <position position="93"/>
    </location>
    <ligand>
        <name>ATP</name>
        <dbReference type="ChEBI" id="CHEBI:30616"/>
    </ligand>
</feature>
<evidence type="ECO:0000256" key="3">
    <source>
        <dbReference type="ARBA" id="ARBA00012966"/>
    </source>
</evidence>
<keyword evidence="9 13" id="KW-0418">Kinase</keyword>
<dbReference type="PANTHER" id="PTHR11349">
    <property type="entry name" value="NUCLEOSIDE DIPHOSPHATE KINASE"/>
    <property type="match status" value="1"/>
</dbReference>
<evidence type="ECO:0000256" key="4">
    <source>
        <dbReference type="ARBA" id="ARBA00017632"/>
    </source>
</evidence>
<dbReference type="Gene3D" id="3.30.70.141">
    <property type="entry name" value="Nucleoside diphosphate kinase-like domain"/>
    <property type="match status" value="1"/>
</dbReference>
<evidence type="ECO:0000259" key="17">
    <source>
        <dbReference type="SMART" id="SM00562"/>
    </source>
</evidence>
<evidence type="ECO:0000256" key="16">
    <source>
        <dbReference type="RuleBase" id="RU004013"/>
    </source>
</evidence>
<keyword evidence="5 13" id="KW-0597">Phosphoprotein</keyword>
<keyword evidence="6 13" id="KW-0808">Transferase</keyword>
<name>A0A2R6CEV3_9ARCH</name>
<comment type="similarity">
    <text evidence="2 13 14 15">Belongs to the NDK family.</text>
</comment>
<sequence length="136" mass="14910">MAHEKTLLMVKPDGVKARLTGEIIKRVEMKGLHIAAIKKFKFDRNLAEKFYAVHKSKPFFEDLVNFITSGEVVALVVEGESAVGVVRRLIGPTNASEAPPGTIRGDFANSVQENVVHASDSVSSAEYEIGLLFNIR</sequence>
<evidence type="ECO:0000313" key="18">
    <source>
        <dbReference type="EMBL" id="PSO09310.1"/>
    </source>
</evidence>
<evidence type="ECO:0000256" key="13">
    <source>
        <dbReference type="HAMAP-Rule" id="MF_00451"/>
    </source>
</evidence>
<dbReference type="GO" id="GO:0005737">
    <property type="term" value="C:cytoplasm"/>
    <property type="evidence" value="ECO:0007669"/>
    <property type="project" value="UniProtKB-SubCell"/>
</dbReference>
<comment type="catalytic activity">
    <reaction evidence="13 16">
        <text>a 2'-deoxyribonucleoside 5'-diphosphate + ATP = a 2'-deoxyribonucleoside 5'-triphosphate + ADP</text>
        <dbReference type="Rhea" id="RHEA:44640"/>
        <dbReference type="ChEBI" id="CHEBI:30616"/>
        <dbReference type="ChEBI" id="CHEBI:61560"/>
        <dbReference type="ChEBI" id="CHEBI:73316"/>
        <dbReference type="ChEBI" id="CHEBI:456216"/>
        <dbReference type="EC" id="2.7.4.6"/>
    </reaction>
</comment>
<dbReference type="GO" id="GO:0006241">
    <property type="term" value="P:CTP biosynthetic process"/>
    <property type="evidence" value="ECO:0007669"/>
    <property type="project" value="UniProtKB-UniRule"/>
</dbReference>
<dbReference type="PROSITE" id="PS00469">
    <property type="entry name" value="NDPK"/>
    <property type="match status" value="1"/>
</dbReference>
<keyword evidence="8 13" id="KW-0547">Nucleotide-binding</keyword>
<dbReference type="PROSITE" id="PS51374">
    <property type="entry name" value="NDPK_LIKE"/>
    <property type="match status" value="1"/>
</dbReference>
<dbReference type="GO" id="GO:0005524">
    <property type="term" value="F:ATP binding"/>
    <property type="evidence" value="ECO:0007669"/>
    <property type="project" value="UniProtKB-UniRule"/>
</dbReference>
<evidence type="ECO:0000256" key="15">
    <source>
        <dbReference type="RuleBase" id="RU004011"/>
    </source>
</evidence>
<dbReference type="HAMAP" id="MF_00451">
    <property type="entry name" value="NDP_kinase"/>
    <property type="match status" value="1"/>
</dbReference>
<evidence type="ECO:0000256" key="7">
    <source>
        <dbReference type="ARBA" id="ARBA00022723"/>
    </source>
</evidence>
<dbReference type="InterPro" id="IPR034907">
    <property type="entry name" value="NDK-like_dom"/>
</dbReference>
<evidence type="ECO:0000256" key="5">
    <source>
        <dbReference type="ARBA" id="ARBA00022553"/>
    </source>
</evidence>
<keyword evidence="12 13" id="KW-0546">Nucleotide metabolism</keyword>
<dbReference type="EMBL" id="NEXF01000010">
    <property type="protein sequence ID" value="PSO09310.1"/>
    <property type="molecule type" value="Genomic_DNA"/>
</dbReference>
<evidence type="ECO:0000256" key="9">
    <source>
        <dbReference type="ARBA" id="ARBA00022777"/>
    </source>
</evidence>
<keyword evidence="13" id="KW-0963">Cytoplasm</keyword>
<feature type="binding site" evidence="13 14">
    <location>
        <position position="87"/>
    </location>
    <ligand>
        <name>ATP</name>
        <dbReference type="ChEBI" id="CHEBI:30616"/>
    </ligand>
</feature>
<reference evidence="18 19" key="1">
    <citation type="submission" date="2017-04" db="EMBL/GenBank/DDBJ databases">
        <title>Novel microbial lineages endemic to geothermal iron-oxide mats fill important gaps in the evolutionary history of Archaea.</title>
        <authorList>
            <person name="Jay Z.J."/>
            <person name="Beam J.P."/>
            <person name="Dlakic M."/>
            <person name="Rusch D.B."/>
            <person name="Kozubal M.A."/>
            <person name="Inskeep W.P."/>
        </authorList>
    </citation>
    <scope>NUCLEOTIDE SEQUENCE [LARGE SCALE GENOMIC DNA]</scope>
    <source>
        <strain evidence="18">BE_D</strain>
    </source>
</reference>
<keyword evidence="10 13" id="KW-0067">ATP-binding</keyword>
<dbReference type="InterPro" id="IPR023005">
    <property type="entry name" value="Nucleoside_diP_kinase_AS"/>
</dbReference>
<protein>
    <recommendedName>
        <fullName evidence="4 13">Nucleoside diphosphate kinase</fullName>
        <shortName evidence="13">NDK</shortName>
        <shortName evidence="13">NDP kinase</shortName>
        <ecNumber evidence="3 13">2.7.4.6</ecNumber>
    </recommendedName>
    <alternativeName>
        <fullName evidence="13">Nucleoside-2-P kinase</fullName>
    </alternativeName>
</protein>
<dbReference type="InterPro" id="IPR001564">
    <property type="entry name" value="Nucleoside_diP_kinase"/>
</dbReference>
<evidence type="ECO:0000313" key="19">
    <source>
        <dbReference type="Proteomes" id="UP000242015"/>
    </source>
</evidence>
<evidence type="ECO:0000256" key="10">
    <source>
        <dbReference type="ARBA" id="ARBA00022840"/>
    </source>
</evidence>
<dbReference type="EC" id="2.7.4.6" evidence="3 13"/>
<dbReference type="NCBIfam" id="NF001908">
    <property type="entry name" value="PRK00668.1"/>
    <property type="match status" value="1"/>
</dbReference>
<comment type="subcellular location">
    <subcellularLocation>
        <location evidence="13">Cytoplasm</location>
    </subcellularLocation>
</comment>
<feature type="domain" description="Nucleoside diphosphate kinase-like" evidence="17">
    <location>
        <begin position="3"/>
        <end position="136"/>
    </location>
</feature>
<evidence type="ECO:0000256" key="8">
    <source>
        <dbReference type="ARBA" id="ARBA00022741"/>
    </source>
</evidence>
<feature type="binding site" evidence="13 14">
    <location>
        <position position="59"/>
    </location>
    <ligand>
        <name>ATP</name>
        <dbReference type="ChEBI" id="CHEBI:30616"/>
    </ligand>
</feature>
<dbReference type="FunFam" id="3.30.70.141:FF:000003">
    <property type="entry name" value="Nucleoside diphosphate kinase"/>
    <property type="match status" value="1"/>
</dbReference>
<proteinExistence type="inferred from homology"/>
<feature type="binding site" evidence="13 14">
    <location>
        <position position="104"/>
    </location>
    <ligand>
        <name>ATP</name>
        <dbReference type="ChEBI" id="CHEBI:30616"/>
    </ligand>
</feature>
<comment type="function">
    <text evidence="13">Major role in the synthesis of nucleoside triphosphates other than ATP. The ATP gamma phosphate is transferred to the NDP beta phosphate via a ping-pong mechanism, using a phosphorylated active-site intermediate.</text>
</comment>
<keyword evidence="7 13" id="KW-0479">Metal-binding</keyword>
<evidence type="ECO:0000256" key="14">
    <source>
        <dbReference type="PROSITE-ProRule" id="PRU00706"/>
    </source>
</evidence>
<dbReference type="InterPro" id="IPR036850">
    <property type="entry name" value="NDK-like_dom_sf"/>
</dbReference>
<feature type="active site" description="Pros-phosphohistidine intermediate" evidence="13 14">
    <location>
        <position position="117"/>
    </location>
</feature>
<comment type="cofactor">
    <cofactor evidence="1 13">
        <name>Mg(2+)</name>
        <dbReference type="ChEBI" id="CHEBI:18420"/>
    </cofactor>
</comment>
<keyword evidence="11 13" id="KW-0460">Magnesium</keyword>
<dbReference type="GO" id="GO:0006228">
    <property type="term" value="P:UTP biosynthetic process"/>
    <property type="evidence" value="ECO:0007669"/>
    <property type="project" value="UniProtKB-UniRule"/>
</dbReference>
<gene>
    <name evidence="13" type="primary">ndk</name>
    <name evidence="18" type="ORF">B9Q04_01100</name>
</gene>
<feature type="binding site" evidence="13 14">
    <location>
        <position position="11"/>
    </location>
    <ligand>
        <name>ATP</name>
        <dbReference type="ChEBI" id="CHEBI:30616"/>
    </ligand>
</feature>
<dbReference type="PRINTS" id="PR01243">
    <property type="entry name" value="NUCDPKINASE"/>
</dbReference>
<dbReference type="SMART" id="SM00562">
    <property type="entry name" value="NDK"/>
    <property type="match status" value="1"/>
</dbReference>